<gene>
    <name evidence="2" type="ORF">RD792_007898</name>
</gene>
<organism evidence="2 3">
    <name type="scientific">Penstemon davidsonii</name>
    <dbReference type="NCBI Taxonomy" id="160366"/>
    <lineage>
        <taxon>Eukaryota</taxon>
        <taxon>Viridiplantae</taxon>
        <taxon>Streptophyta</taxon>
        <taxon>Embryophyta</taxon>
        <taxon>Tracheophyta</taxon>
        <taxon>Spermatophyta</taxon>
        <taxon>Magnoliopsida</taxon>
        <taxon>eudicotyledons</taxon>
        <taxon>Gunneridae</taxon>
        <taxon>Pentapetalae</taxon>
        <taxon>asterids</taxon>
        <taxon>lamiids</taxon>
        <taxon>Lamiales</taxon>
        <taxon>Plantaginaceae</taxon>
        <taxon>Cheloneae</taxon>
        <taxon>Penstemon</taxon>
    </lineage>
</organism>
<evidence type="ECO:0000313" key="2">
    <source>
        <dbReference type="EMBL" id="KAK4485266.1"/>
    </source>
</evidence>
<accession>A0ABR0D7L9</accession>
<sequence length="301" mass="34692">MKLKNLDARIDVLEKMKFMDGFMTIEEFGDFVQEFKKAKKNSGIDRDEIIGYVRENVKKKIKRRAVDELGMKDYAGLNRIHGIKAFFVNYWLIRRYAVGTVMPSSECDCKDYTAKNTILKDARNYMDETQPSKSLPTRKSRNPLWEDLEIGEVEKFVKTTAMHQVQLNVVDKKLEDLISSIRKIYGEQVDMKLKALDASTNVLENMKFMDGSSHQQSDHQYSDHQQSNPISEVKSKAKKNSGLDKDEIIGYAREIVDKEIESHTTDGLGTKNMRAGIDKIDGVKTFRVSYRLMMIVYGFVK</sequence>
<reference evidence="2 3" key="1">
    <citation type="journal article" date="2023" name="bioRxiv">
        <title>Genome report: Whole genome sequence and annotation of Penstemon davidsonii.</title>
        <authorList>
            <person name="Ostevik K.L."/>
            <person name="Alabady M."/>
            <person name="Zhang M."/>
            <person name="Rausher M.D."/>
        </authorList>
    </citation>
    <scope>NUCLEOTIDE SEQUENCE [LARGE SCALE GENOMIC DNA]</scope>
    <source>
        <strain evidence="2">DNT005</strain>
        <tissue evidence="2">Whole leaf</tissue>
    </source>
</reference>
<protein>
    <submittedName>
        <fullName evidence="2">Uncharacterized protein</fullName>
    </submittedName>
</protein>
<comment type="caution">
    <text evidence="2">The sequence shown here is derived from an EMBL/GenBank/DDBJ whole genome shotgun (WGS) entry which is preliminary data.</text>
</comment>
<dbReference type="EMBL" id="JAYDYQ010002533">
    <property type="protein sequence ID" value="KAK4485266.1"/>
    <property type="molecule type" value="Genomic_DNA"/>
</dbReference>
<dbReference type="Proteomes" id="UP001291926">
    <property type="component" value="Unassembled WGS sequence"/>
</dbReference>
<evidence type="ECO:0000313" key="3">
    <source>
        <dbReference type="Proteomes" id="UP001291926"/>
    </source>
</evidence>
<proteinExistence type="predicted"/>
<evidence type="ECO:0000256" key="1">
    <source>
        <dbReference type="SAM" id="MobiDB-lite"/>
    </source>
</evidence>
<keyword evidence="3" id="KW-1185">Reference proteome</keyword>
<feature type="region of interest" description="Disordered" evidence="1">
    <location>
        <begin position="210"/>
        <end position="239"/>
    </location>
</feature>
<name>A0ABR0D7L9_9LAMI</name>